<dbReference type="AlphaFoldDB" id="A0A0F9Q8V9"/>
<proteinExistence type="predicted"/>
<name>A0A0F9Q8V9_9ZZZZ</name>
<protein>
    <recommendedName>
        <fullName evidence="2">Glycosyl transferase family 1 domain-containing protein</fullName>
    </recommendedName>
</protein>
<sequence length="330" mass="37341">MRILLFSLIQETWGIGAATFTSYLYQSLKKEGHDPMIFKVGAKRRKNITFAFGIPAMTIPLQEAQALASAHPSLITYANVKTRGPEAYSLMRSCPLVFHDHNEATANQLTAMRKHQRVIVIRKPMQKWLAERGVKSTFIPHPYVPYEGDRESNHPHVRARSIAFLNFRKHQEIIAQANVLVPDQPCLMHGKVNRMFVHFKLSKVPTWKDHYEGAFADKPGESIRLFAKCELAVNLTKLKEDGDGTEYSMLEAWDAGVPLVVHRGWILTGEDEIRENQTALAVDNAEELATLLLDGVSYGLRRRLVKNGKRQIKVHLPKTVVPQYLSALGI</sequence>
<dbReference type="SUPFAM" id="SSF53756">
    <property type="entry name" value="UDP-Glycosyltransferase/glycogen phosphorylase"/>
    <property type="match status" value="1"/>
</dbReference>
<organism evidence="1">
    <name type="scientific">marine sediment metagenome</name>
    <dbReference type="NCBI Taxonomy" id="412755"/>
    <lineage>
        <taxon>unclassified sequences</taxon>
        <taxon>metagenomes</taxon>
        <taxon>ecological metagenomes</taxon>
    </lineage>
</organism>
<gene>
    <name evidence="1" type="ORF">LCGC14_0748750</name>
</gene>
<dbReference type="EMBL" id="LAZR01001795">
    <property type="protein sequence ID" value="KKN38914.1"/>
    <property type="molecule type" value="Genomic_DNA"/>
</dbReference>
<evidence type="ECO:0000313" key="1">
    <source>
        <dbReference type="EMBL" id="KKN38914.1"/>
    </source>
</evidence>
<comment type="caution">
    <text evidence="1">The sequence shown here is derived from an EMBL/GenBank/DDBJ whole genome shotgun (WGS) entry which is preliminary data.</text>
</comment>
<evidence type="ECO:0008006" key="2">
    <source>
        <dbReference type="Google" id="ProtNLM"/>
    </source>
</evidence>
<accession>A0A0F9Q8V9</accession>
<reference evidence="1" key="1">
    <citation type="journal article" date="2015" name="Nature">
        <title>Complex archaea that bridge the gap between prokaryotes and eukaryotes.</title>
        <authorList>
            <person name="Spang A."/>
            <person name="Saw J.H."/>
            <person name="Jorgensen S.L."/>
            <person name="Zaremba-Niedzwiedzka K."/>
            <person name="Martijn J."/>
            <person name="Lind A.E."/>
            <person name="van Eijk R."/>
            <person name="Schleper C."/>
            <person name="Guy L."/>
            <person name="Ettema T.J."/>
        </authorList>
    </citation>
    <scope>NUCLEOTIDE SEQUENCE</scope>
</reference>